<proteinExistence type="predicted"/>
<feature type="domain" description="DNA2/NAM7 helicase helicase" evidence="1">
    <location>
        <begin position="536"/>
        <end position="914"/>
    </location>
</feature>
<dbReference type="InterPro" id="IPR027417">
    <property type="entry name" value="P-loop_NTPase"/>
</dbReference>
<dbReference type="InterPro" id="IPR041679">
    <property type="entry name" value="DNA2/NAM7-like_C"/>
</dbReference>
<protein>
    <recommendedName>
        <fullName evidence="5">NFX1-type zinc finger-containing protein 1</fullName>
    </recommendedName>
</protein>
<dbReference type="Gene3D" id="3.40.50.300">
    <property type="entry name" value="P-loop containing nucleotide triphosphate hydrolases"/>
    <property type="match status" value="3"/>
</dbReference>
<keyword evidence="4" id="KW-1185">Reference proteome</keyword>
<dbReference type="OrthoDB" id="2423195at2759"/>
<gene>
    <name evidence="3" type="ORF">BGZ65_001414</name>
</gene>
<dbReference type="PANTHER" id="PTHR10887">
    <property type="entry name" value="DNA2/NAM7 HELICASE FAMILY"/>
    <property type="match status" value="1"/>
</dbReference>
<dbReference type="GO" id="GO:0031048">
    <property type="term" value="P:regulatory ncRNA-mediated heterochromatin formation"/>
    <property type="evidence" value="ECO:0007669"/>
    <property type="project" value="TreeGrafter"/>
</dbReference>
<organism evidence="3 4">
    <name type="scientific">Modicella reniformis</name>
    <dbReference type="NCBI Taxonomy" id="1440133"/>
    <lineage>
        <taxon>Eukaryota</taxon>
        <taxon>Fungi</taxon>
        <taxon>Fungi incertae sedis</taxon>
        <taxon>Mucoromycota</taxon>
        <taxon>Mortierellomycotina</taxon>
        <taxon>Mortierellomycetes</taxon>
        <taxon>Mortierellales</taxon>
        <taxon>Mortierellaceae</taxon>
        <taxon>Modicella</taxon>
    </lineage>
</organism>
<evidence type="ECO:0000259" key="2">
    <source>
        <dbReference type="Pfam" id="PF13087"/>
    </source>
</evidence>
<accession>A0A9P6MJL2</accession>
<dbReference type="InterPro" id="IPR045055">
    <property type="entry name" value="DNA2/NAM7-like"/>
</dbReference>
<dbReference type="Pfam" id="PF13087">
    <property type="entry name" value="AAA_12"/>
    <property type="match status" value="1"/>
</dbReference>
<dbReference type="InterPro" id="IPR041677">
    <property type="entry name" value="DNA2/NAM7_AAA_11"/>
</dbReference>
<reference evidence="3" key="1">
    <citation type="journal article" date="2020" name="Fungal Divers.">
        <title>Resolving the Mortierellaceae phylogeny through synthesis of multi-gene phylogenetics and phylogenomics.</title>
        <authorList>
            <person name="Vandepol N."/>
            <person name="Liber J."/>
            <person name="Desiro A."/>
            <person name="Na H."/>
            <person name="Kennedy M."/>
            <person name="Barry K."/>
            <person name="Grigoriev I.V."/>
            <person name="Miller A.N."/>
            <person name="O'Donnell K."/>
            <person name="Stajich J.E."/>
            <person name="Bonito G."/>
        </authorList>
    </citation>
    <scope>NUCLEOTIDE SEQUENCE</scope>
    <source>
        <strain evidence="3">MES-2147</strain>
    </source>
</reference>
<dbReference type="GO" id="GO:0004386">
    <property type="term" value="F:helicase activity"/>
    <property type="evidence" value="ECO:0007669"/>
    <property type="project" value="InterPro"/>
</dbReference>
<dbReference type="InterPro" id="IPR047187">
    <property type="entry name" value="SF1_C_Upf1"/>
</dbReference>
<evidence type="ECO:0000313" key="4">
    <source>
        <dbReference type="Proteomes" id="UP000749646"/>
    </source>
</evidence>
<dbReference type="CDD" id="cd18808">
    <property type="entry name" value="SF1_C_Upf1"/>
    <property type="match status" value="1"/>
</dbReference>
<dbReference type="PANTHER" id="PTHR10887:SF445">
    <property type="entry name" value="NFX1-TYPE ZINC FINGER-CONTAINING PROTEIN 1"/>
    <property type="match status" value="1"/>
</dbReference>
<dbReference type="EMBL" id="JAAAHW010000325">
    <property type="protein sequence ID" value="KAG0003706.1"/>
    <property type="molecule type" value="Genomic_DNA"/>
</dbReference>
<name>A0A9P6MJL2_9FUNG</name>
<dbReference type="GO" id="GO:0031380">
    <property type="term" value="C:nuclear RNA-directed RNA polymerase complex"/>
    <property type="evidence" value="ECO:0007669"/>
    <property type="project" value="TreeGrafter"/>
</dbReference>
<evidence type="ECO:0000313" key="3">
    <source>
        <dbReference type="EMBL" id="KAG0003706.1"/>
    </source>
</evidence>
<dbReference type="SUPFAM" id="SSF52540">
    <property type="entry name" value="P-loop containing nucleoside triphosphate hydrolases"/>
    <property type="match status" value="1"/>
</dbReference>
<sequence length="1837" mass="206728">MVELTTAAGSACLERILTKPMSVDAGHAGKRLSFQHVVIPLIGVLTREAICQSMMTDIPSCLHSTVYAHRKVFLEDGVLHCIDQLLARGSLQDNSPEGRRMAQDQLVWQPSSLQHALLAIVRLIYQLIKRIKDASHELENAIKRLCEQGKACLLAVDMGSAENRFLTDILAREMNRLQAIVSDASAAIMQPEAVINSQGLQPKKGRGLNMLQLKREYDPPGILSLDGPRHDNDNSEISLISIVPTQEELTCTRAPFLPSNCIPDAPHFLPPCWKQQLDIHFRLYREDFLNPLRNGLMAFLDVLARTAEGQEDDLLKIKTFKGRHDNVNVNVYGGVRFLEVDHGINTGLFAIISFHQPSQIKKKSKAKRKEFWEGSLKRLMTGSLVFFVSCTNSNIVGPSSPRPAAQVVLGTVIDRKIDALIDDEHNAIIQISLTDPRMYIAMLNANQSNRNHEKWFLVDPSSGLFESYRSVLCALQRQVPATMPFGKYLAPTKEETDVMLTVGCVDPPMYTRVPNFRFDLSSLLGGERYELDVNNQESVAKAARVLQESKALDVTHPPGTGKTRIGVELMQVLVHNMQAMDNGPILCICYTNHALDQFLEHLLDKNITNIIRIGSRSKSERLDGHNLEIRAREVSKPYYIREAIRRSKERQAIVTEKFKKLQEALQRNTLSWEYVELWLRVNSPDQWEQFSEPPFPSLSSSDTDNSNAFTEVWHGKQQSGSVFYRWTKGADIEEMKRWNEEIVKARESAWFRYSMNPFDVLGDEDNESDELEEDLEPYMYEIPSTDRPLELLGGNVWDMSMSERNRLAASWWPKIRRLMGNKMIQLSEEAERVTKTRNAIFDENRRAVLRGASVIGMTTSGAAKNQALIRAVAPKIIVCEEAGEVVESHILSALSHSTQHLILIGDHLQLRPQIQTYNLSSDSVAGRHYNLDISLFERLVTAKTNPLPMSRLTIQRRMRPEISSLIRNTLYPDLEDGDNVKYPHVSGMGADLYFMDHAHPEDSKDQYGVQSFANTFEVKMIEALAHYLIVNGYNRPGDIAVLTPYLGQLSKLRKCLSSSFMLVMNEQDQEQLDMQDAMNESENAIIGNEGQSSVMEKISLQSQLNLQTIDNYQGEEAKIVIISLVRSDVHDDGTASSFASIGFLKSTNRTNVLLSRAKHGMYLIGNVNLMERAKHGIWPQVVSELRESDRVGEGFPIVCKNHPEVVNVVNTPEMFQKVSPNGGCDRPCGHKVVKKLPKCDHVYVTECHKATASNEPCGDCMEIVEPIVLPCDHVYDRPRCHQAKDPSVIQCKVKVTLQLPTCEHVYVTECNKSATLIPCSALTKDAARCHVDCPATVNHAASGAKRSSAAIIGVLPYALDVDSDPLLVLSCGHALAMTALDRELMKSSSLAGLHPENKGQTDVLDHGVESPCCPRCQRSVLDLMRYEFRDKRTRIDRKMKDEQIALSMRMDKAQKHFDELQGTLETTQREFLDFLMKTEAPPCRNPPGIKTRPLGKFVQRSSSFPQTNVESISKIYGIPQAHERAWKSLVKPLVSSIEQFTSVYNEVSQTTTKKIFDAVVASLSRSQTEADASSSSRTLPPSEDASAMEAVQSKAKAKAVKCGLPRNGHIDSTFIDSLQERTNTLLIILSLAFSAMYSAGTMTGWYWFIEDLITCVLVHVMMLRDVALDGNYKRRVIQARLMHLDLIYKMTKLIGLRPVPAGESAKGARLQRVKQLKKHQEMEQRQIKNSCLESSMAHYLDLATQLDTMMSRVVNIAKGEISPESEGWMNEDTPLFRPVRKETRRLKDWFQCRNGHNFVVEKPVDSLMVCRSEGCQASIGWYEVTETARMPPTRFIT</sequence>
<comment type="caution">
    <text evidence="3">The sequence shown here is derived from an EMBL/GenBank/DDBJ whole genome shotgun (WGS) entry which is preliminary data.</text>
</comment>
<feature type="domain" description="DNA2/NAM7 helicase-like C-terminal" evidence="2">
    <location>
        <begin position="931"/>
        <end position="1167"/>
    </location>
</feature>
<dbReference type="Proteomes" id="UP000749646">
    <property type="component" value="Unassembled WGS sequence"/>
</dbReference>
<dbReference type="Pfam" id="PF13086">
    <property type="entry name" value="AAA_11"/>
    <property type="match status" value="1"/>
</dbReference>
<evidence type="ECO:0000259" key="1">
    <source>
        <dbReference type="Pfam" id="PF13086"/>
    </source>
</evidence>
<evidence type="ECO:0008006" key="5">
    <source>
        <dbReference type="Google" id="ProtNLM"/>
    </source>
</evidence>